<dbReference type="PROSITE" id="PS00629">
    <property type="entry name" value="IMP_1"/>
    <property type="match status" value="1"/>
</dbReference>
<dbReference type="GO" id="GO:0007165">
    <property type="term" value="P:signal transduction"/>
    <property type="evidence" value="ECO:0007669"/>
    <property type="project" value="TreeGrafter"/>
</dbReference>
<dbReference type="PROSITE" id="PS00630">
    <property type="entry name" value="IMP_2"/>
    <property type="match status" value="1"/>
</dbReference>
<dbReference type="Gene3D" id="3.40.190.80">
    <property type="match status" value="1"/>
</dbReference>
<evidence type="ECO:0000313" key="12">
    <source>
        <dbReference type="Proteomes" id="UP000542776"/>
    </source>
</evidence>
<name>A0A7W6EA01_9HYPH</name>
<protein>
    <recommendedName>
        <fullName evidence="5 10">Inositol-1-monophosphatase</fullName>
        <ecNumber evidence="4 10">3.1.3.25</ecNumber>
    </recommendedName>
</protein>
<keyword evidence="6 9" id="KW-0479">Metal-binding</keyword>
<dbReference type="CDD" id="cd01639">
    <property type="entry name" value="IMPase"/>
    <property type="match status" value="1"/>
</dbReference>
<dbReference type="GO" id="GO:0006020">
    <property type="term" value="P:inositol metabolic process"/>
    <property type="evidence" value="ECO:0007669"/>
    <property type="project" value="TreeGrafter"/>
</dbReference>
<evidence type="ECO:0000256" key="8">
    <source>
        <dbReference type="ARBA" id="ARBA00022842"/>
    </source>
</evidence>
<comment type="caution">
    <text evidence="11">The sequence shown here is derived from an EMBL/GenBank/DDBJ whole genome shotgun (WGS) entry which is preliminary data.</text>
</comment>
<keyword evidence="12" id="KW-1185">Reference proteome</keyword>
<keyword evidence="8 9" id="KW-0460">Magnesium</keyword>
<gene>
    <name evidence="11" type="ORF">GGR04_001282</name>
</gene>
<dbReference type="SUPFAM" id="SSF56655">
    <property type="entry name" value="Carbohydrate phosphatase"/>
    <property type="match status" value="1"/>
</dbReference>
<feature type="binding site" evidence="9">
    <location>
        <position position="86"/>
    </location>
    <ligand>
        <name>Mg(2+)</name>
        <dbReference type="ChEBI" id="CHEBI:18420"/>
        <label>1</label>
        <note>catalytic</note>
    </ligand>
</feature>
<comment type="cofactor">
    <cofactor evidence="2 9 10">
        <name>Mg(2+)</name>
        <dbReference type="ChEBI" id="CHEBI:18420"/>
    </cofactor>
</comment>
<dbReference type="EMBL" id="JACIEK010000001">
    <property type="protein sequence ID" value="MBB3997461.1"/>
    <property type="molecule type" value="Genomic_DNA"/>
</dbReference>
<evidence type="ECO:0000256" key="6">
    <source>
        <dbReference type="ARBA" id="ARBA00022723"/>
    </source>
</evidence>
<dbReference type="GO" id="GO:0008934">
    <property type="term" value="F:inositol monophosphate 1-phosphatase activity"/>
    <property type="evidence" value="ECO:0007669"/>
    <property type="project" value="InterPro"/>
</dbReference>
<dbReference type="Gene3D" id="3.30.540.10">
    <property type="entry name" value="Fructose-1,6-Bisphosphatase, subunit A, domain 1"/>
    <property type="match status" value="1"/>
</dbReference>
<sequence>MARSALMNVMTQAAMKAGRSLTRDFGEVQNLQVSMKGPADFVSQADRKAEEVVFQELSRARPDWGFLMEERGTVEGKDSQHRWIVDPLDGTTNFLHGIPMFAISIALERDGQIVAGVVFNPALDELYTAEKGGGAFLNDRRIRVAARQKLHECVLATGIPFLGHGDHARFLFEARQLMGETAGLRRMGAASLDLAYVAAGRFDGYWETGVQPWDIAAGSILVREAGGFVTDTDGAKFDAVQGDIACANEFVHKGLLAELKKAKTALRASRQPAPAAAADVTP</sequence>
<evidence type="ECO:0000256" key="9">
    <source>
        <dbReference type="PIRSR" id="PIRSR600760-2"/>
    </source>
</evidence>
<reference evidence="11 12" key="1">
    <citation type="submission" date="2020-08" db="EMBL/GenBank/DDBJ databases">
        <title>Genomic Encyclopedia of Type Strains, Phase IV (KMG-IV): sequencing the most valuable type-strain genomes for metagenomic binning, comparative biology and taxonomic classification.</title>
        <authorList>
            <person name="Goeker M."/>
        </authorList>
    </citation>
    <scope>NUCLEOTIDE SEQUENCE [LARGE SCALE GENOMIC DNA]</scope>
    <source>
        <strain evidence="11 12">DSM 102238</strain>
    </source>
</reference>
<evidence type="ECO:0000256" key="4">
    <source>
        <dbReference type="ARBA" id="ARBA00013106"/>
    </source>
</evidence>
<evidence type="ECO:0000313" key="11">
    <source>
        <dbReference type="EMBL" id="MBB3997461.1"/>
    </source>
</evidence>
<dbReference type="InterPro" id="IPR033942">
    <property type="entry name" value="IMPase"/>
</dbReference>
<keyword evidence="7 10" id="KW-0378">Hydrolase</keyword>
<organism evidence="11 12">
    <name type="scientific">Aureimonas pseudogalii</name>
    <dbReference type="NCBI Taxonomy" id="1744844"/>
    <lineage>
        <taxon>Bacteria</taxon>
        <taxon>Pseudomonadati</taxon>
        <taxon>Pseudomonadota</taxon>
        <taxon>Alphaproteobacteria</taxon>
        <taxon>Hyphomicrobiales</taxon>
        <taxon>Aurantimonadaceae</taxon>
        <taxon>Aureimonas</taxon>
    </lineage>
</organism>
<dbReference type="PANTHER" id="PTHR20854">
    <property type="entry name" value="INOSITOL MONOPHOSPHATASE"/>
    <property type="match status" value="1"/>
</dbReference>
<dbReference type="FunFam" id="3.30.540.10:FF:000003">
    <property type="entry name" value="Inositol-1-monophosphatase"/>
    <property type="match status" value="1"/>
</dbReference>
<dbReference type="RefSeq" id="WP_183198918.1">
    <property type="nucleotide sequence ID" value="NZ_JACIEK010000001.1"/>
</dbReference>
<dbReference type="EC" id="3.1.3.25" evidence="4 10"/>
<proteinExistence type="inferred from homology"/>
<dbReference type="GO" id="GO:0046872">
    <property type="term" value="F:metal ion binding"/>
    <property type="evidence" value="ECO:0007669"/>
    <property type="project" value="UniProtKB-KW"/>
</dbReference>
<feature type="binding site" evidence="9">
    <location>
        <position position="89"/>
    </location>
    <ligand>
        <name>Mg(2+)</name>
        <dbReference type="ChEBI" id="CHEBI:18420"/>
        <label>1</label>
        <note>catalytic</note>
    </ligand>
</feature>
<evidence type="ECO:0000256" key="1">
    <source>
        <dbReference type="ARBA" id="ARBA00001033"/>
    </source>
</evidence>
<dbReference type="PRINTS" id="PR00377">
    <property type="entry name" value="IMPHPHTASES"/>
</dbReference>
<feature type="binding site" evidence="9">
    <location>
        <position position="214"/>
    </location>
    <ligand>
        <name>Mg(2+)</name>
        <dbReference type="ChEBI" id="CHEBI:18420"/>
        <label>1</label>
        <note>catalytic</note>
    </ligand>
</feature>
<feature type="binding site" evidence="9">
    <location>
        <position position="88"/>
    </location>
    <ligand>
        <name>Mg(2+)</name>
        <dbReference type="ChEBI" id="CHEBI:18420"/>
        <label>1</label>
        <note>catalytic</note>
    </ligand>
</feature>
<comment type="similarity">
    <text evidence="3 10">Belongs to the inositol monophosphatase superfamily.</text>
</comment>
<dbReference type="PRINTS" id="PR01959">
    <property type="entry name" value="SBIMPHPHTASE"/>
</dbReference>
<feature type="binding site" evidence="9">
    <location>
        <position position="69"/>
    </location>
    <ligand>
        <name>Mg(2+)</name>
        <dbReference type="ChEBI" id="CHEBI:18420"/>
        <label>1</label>
        <note>catalytic</note>
    </ligand>
</feature>
<evidence type="ECO:0000256" key="5">
    <source>
        <dbReference type="ARBA" id="ARBA00019784"/>
    </source>
</evidence>
<dbReference type="GO" id="GO:0046854">
    <property type="term" value="P:phosphatidylinositol phosphate biosynthetic process"/>
    <property type="evidence" value="ECO:0007669"/>
    <property type="project" value="InterPro"/>
</dbReference>
<dbReference type="Proteomes" id="UP000542776">
    <property type="component" value="Unassembled WGS sequence"/>
</dbReference>
<dbReference type="PANTHER" id="PTHR20854:SF4">
    <property type="entry name" value="INOSITOL-1-MONOPHOSPHATASE-RELATED"/>
    <property type="match status" value="1"/>
</dbReference>
<dbReference type="InterPro" id="IPR020550">
    <property type="entry name" value="Inositol_monophosphatase_CS"/>
</dbReference>
<accession>A0A7W6EA01</accession>
<evidence type="ECO:0000256" key="3">
    <source>
        <dbReference type="ARBA" id="ARBA00009759"/>
    </source>
</evidence>
<comment type="catalytic activity">
    <reaction evidence="1 10">
        <text>a myo-inositol phosphate + H2O = myo-inositol + phosphate</text>
        <dbReference type="Rhea" id="RHEA:24056"/>
        <dbReference type="ChEBI" id="CHEBI:15377"/>
        <dbReference type="ChEBI" id="CHEBI:17268"/>
        <dbReference type="ChEBI" id="CHEBI:43474"/>
        <dbReference type="ChEBI" id="CHEBI:84139"/>
        <dbReference type="EC" id="3.1.3.25"/>
    </reaction>
</comment>
<evidence type="ECO:0000256" key="2">
    <source>
        <dbReference type="ARBA" id="ARBA00001946"/>
    </source>
</evidence>
<dbReference type="Pfam" id="PF00459">
    <property type="entry name" value="Inositol_P"/>
    <property type="match status" value="1"/>
</dbReference>
<evidence type="ECO:0000256" key="7">
    <source>
        <dbReference type="ARBA" id="ARBA00022801"/>
    </source>
</evidence>
<dbReference type="InterPro" id="IPR000760">
    <property type="entry name" value="Inositol_monophosphatase-like"/>
</dbReference>
<dbReference type="InterPro" id="IPR020583">
    <property type="entry name" value="Inositol_monoP_metal-BS"/>
</dbReference>
<dbReference type="InterPro" id="IPR022337">
    <property type="entry name" value="Inositol_monophosphatase_SuhB"/>
</dbReference>
<evidence type="ECO:0000256" key="10">
    <source>
        <dbReference type="RuleBase" id="RU364068"/>
    </source>
</evidence>
<dbReference type="AlphaFoldDB" id="A0A7W6EA01"/>